<sequence>TGKMLSLAHLTEIDKSLLNRSWNLVSKKMATLAVDIFEMIFEQAPDAKLMFAFMMRDNSDDEKKSSEFAFHALRFMQ</sequence>
<dbReference type="GO" id="GO:0005344">
    <property type="term" value="F:oxygen carrier activity"/>
    <property type="evidence" value="ECO:0007669"/>
    <property type="project" value="UniProtKB-KW"/>
</dbReference>
<dbReference type="Pfam" id="PF00042">
    <property type="entry name" value="Globin"/>
    <property type="match status" value="1"/>
</dbReference>
<dbReference type="InterPro" id="IPR009050">
    <property type="entry name" value="Globin-like_sf"/>
</dbReference>
<dbReference type="CDD" id="cd01040">
    <property type="entry name" value="Mb-like"/>
    <property type="match status" value="1"/>
</dbReference>
<organism evidence="3 4">
    <name type="scientific">Teladorsagia circumcincta</name>
    <name type="common">Brown stomach worm</name>
    <name type="synonym">Ostertagia circumcincta</name>
    <dbReference type="NCBI Taxonomy" id="45464"/>
    <lineage>
        <taxon>Eukaryota</taxon>
        <taxon>Metazoa</taxon>
        <taxon>Ecdysozoa</taxon>
        <taxon>Nematoda</taxon>
        <taxon>Chromadorea</taxon>
        <taxon>Rhabditida</taxon>
        <taxon>Rhabditina</taxon>
        <taxon>Rhabditomorpha</taxon>
        <taxon>Strongyloidea</taxon>
        <taxon>Trichostrongylidae</taxon>
        <taxon>Teladorsagia</taxon>
    </lineage>
</organism>
<evidence type="ECO:0000313" key="3">
    <source>
        <dbReference type="EMBL" id="PIO53092.1"/>
    </source>
</evidence>
<dbReference type="InterPro" id="IPR053341">
    <property type="entry name" value="Oxidative_stress_globin-like"/>
</dbReference>
<keyword evidence="1" id="KW-0479">Metal-binding</keyword>
<feature type="non-terminal residue" evidence="3">
    <location>
        <position position="1"/>
    </location>
</feature>
<dbReference type="InterPro" id="IPR044399">
    <property type="entry name" value="Mb-like_M"/>
</dbReference>
<dbReference type="InterPro" id="IPR012292">
    <property type="entry name" value="Globin/Proto"/>
</dbReference>
<gene>
    <name evidence="3" type="ORF">TELCIR_25589</name>
</gene>
<dbReference type="InterPro" id="IPR000971">
    <property type="entry name" value="Globin"/>
</dbReference>
<evidence type="ECO:0000259" key="2">
    <source>
        <dbReference type="PROSITE" id="PS01033"/>
    </source>
</evidence>
<accession>A0A2G9T6B5</accession>
<evidence type="ECO:0000256" key="1">
    <source>
        <dbReference type="RuleBase" id="RU000356"/>
    </source>
</evidence>
<feature type="non-terminal residue" evidence="3">
    <location>
        <position position="77"/>
    </location>
</feature>
<dbReference type="PANTHER" id="PTHR47768">
    <property type="entry name" value="GLOBIN RELATED-RELATED"/>
    <property type="match status" value="1"/>
</dbReference>
<protein>
    <recommendedName>
        <fullName evidence="2">Globin domain-containing protein</fullName>
    </recommendedName>
</protein>
<dbReference type="AlphaFoldDB" id="A0A2G9T6B5"/>
<evidence type="ECO:0000313" key="4">
    <source>
        <dbReference type="Proteomes" id="UP000230423"/>
    </source>
</evidence>
<dbReference type="PANTHER" id="PTHR47768:SF2">
    <property type="entry name" value="GLOBIN-RELATED"/>
    <property type="match status" value="1"/>
</dbReference>
<dbReference type="EMBL" id="KZ419486">
    <property type="protein sequence ID" value="PIO53092.1"/>
    <property type="molecule type" value="Genomic_DNA"/>
</dbReference>
<name>A0A2G9T6B5_TELCI</name>
<dbReference type="GO" id="GO:0019825">
    <property type="term" value="F:oxygen binding"/>
    <property type="evidence" value="ECO:0007669"/>
    <property type="project" value="InterPro"/>
</dbReference>
<comment type="similarity">
    <text evidence="1">Belongs to the globin family.</text>
</comment>
<feature type="domain" description="Globin" evidence="2">
    <location>
        <begin position="9"/>
        <end position="77"/>
    </location>
</feature>
<dbReference type="OrthoDB" id="436496at2759"/>
<dbReference type="Proteomes" id="UP000230423">
    <property type="component" value="Unassembled WGS sequence"/>
</dbReference>
<reference evidence="3 4" key="1">
    <citation type="submission" date="2015-09" db="EMBL/GenBank/DDBJ databases">
        <title>Draft genome of the parasitic nematode Teladorsagia circumcincta isolate WARC Sus (inbred).</title>
        <authorList>
            <person name="Mitreva M."/>
        </authorList>
    </citation>
    <scope>NUCLEOTIDE SEQUENCE [LARGE SCALE GENOMIC DNA]</scope>
    <source>
        <strain evidence="3 4">S</strain>
    </source>
</reference>
<dbReference type="PROSITE" id="PS01033">
    <property type="entry name" value="GLOBIN"/>
    <property type="match status" value="1"/>
</dbReference>
<dbReference type="Gene3D" id="1.10.490.10">
    <property type="entry name" value="Globins"/>
    <property type="match status" value="1"/>
</dbReference>
<keyword evidence="1" id="KW-0349">Heme</keyword>
<dbReference type="PRINTS" id="PR00188">
    <property type="entry name" value="PLANTGLOBIN"/>
</dbReference>
<dbReference type="GO" id="GO:0020037">
    <property type="term" value="F:heme binding"/>
    <property type="evidence" value="ECO:0007669"/>
    <property type="project" value="InterPro"/>
</dbReference>
<keyword evidence="1" id="KW-0561">Oxygen transport</keyword>
<proteinExistence type="inferred from homology"/>
<keyword evidence="4" id="KW-1185">Reference proteome</keyword>
<keyword evidence="1" id="KW-0813">Transport</keyword>
<keyword evidence="1" id="KW-0408">Iron</keyword>
<dbReference type="SUPFAM" id="SSF46458">
    <property type="entry name" value="Globin-like"/>
    <property type="match status" value="1"/>
</dbReference>